<dbReference type="InterPro" id="IPR036388">
    <property type="entry name" value="WH-like_DNA-bd_sf"/>
</dbReference>
<dbReference type="InterPro" id="IPR000524">
    <property type="entry name" value="Tscrpt_reg_HTH_GntR"/>
</dbReference>
<keyword evidence="3" id="KW-0804">Transcription</keyword>
<evidence type="ECO:0000256" key="1">
    <source>
        <dbReference type="ARBA" id="ARBA00023015"/>
    </source>
</evidence>
<dbReference type="PANTHER" id="PTHR43537:SF24">
    <property type="entry name" value="GLUCONATE OPERON TRANSCRIPTIONAL REPRESSOR"/>
    <property type="match status" value="1"/>
</dbReference>
<dbReference type="SMART" id="SM00895">
    <property type="entry name" value="FCD"/>
    <property type="match status" value="1"/>
</dbReference>
<dbReference type="SUPFAM" id="SSF46785">
    <property type="entry name" value="Winged helix' DNA-binding domain"/>
    <property type="match status" value="1"/>
</dbReference>
<reference evidence="5 6" key="1">
    <citation type="submission" date="2016-08" db="EMBL/GenBank/DDBJ databases">
        <title>Novel Firmicutes and Novel Genomes.</title>
        <authorList>
            <person name="Poppleton D.I."/>
            <person name="Gribaldo S."/>
        </authorList>
    </citation>
    <scope>NUCLEOTIDE SEQUENCE [LARGE SCALE GENOMIC DNA]</scope>
    <source>
        <strain evidence="5 6">CTT3</strain>
    </source>
</reference>
<evidence type="ECO:0000256" key="2">
    <source>
        <dbReference type="ARBA" id="ARBA00023125"/>
    </source>
</evidence>
<dbReference type="InterPro" id="IPR036390">
    <property type="entry name" value="WH_DNA-bd_sf"/>
</dbReference>
<dbReference type="AlphaFoldDB" id="A0A419T0G5"/>
<dbReference type="GO" id="GO:0003700">
    <property type="term" value="F:DNA-binding transcription factor activity"/>
    <property type="evidence" value="ECO:0007669"/>
    <property type="project" value="InterPro"/>
</dbReference>
<dbReference type="PRINTS" id="PR00035">
    <property type="entry name" value="HTHGNTR"/>
</dbReference>
<organism evidence="5 6">
    <name type="scientific">Thermohalobacter berrensis</name>
    <dbReference type="NCBI Taxonomy" id="99594"/>
    <lineage>
        <taxon>Bacteria</taxon>
        <taxon>Bacillati</taxon>
        <taxon>Bacillota</taxon>
        <taxon>Tissierellia</taxon>
        <taxon>Tissierellales</taxon>
        <taxon>Thermohalobacteraceae</taxon>
        <taxon>Thermohalobacter</taxon>
    </lineage>
</organism>
<protein>
    <submittedName>
        <fullName evidence="5">GntR family transcriptional regulator</fullName>
    </submittedName>
</protein>
<name>A0A419T0G5_9FIRM</name>
<gene>
    <name evidence="5" type="ORF">BET03_13125</name>
</gene>
<dbReference type="SUPFAM" id="SSF48008">
    <property type="entry name" value="GntR ligand-binding domain-like"/>
    <property type="match status" value="1"/>
</dbReference>
<dbReference type="PANTHER" id="PTHR43537">
    <property type="entry name" value="TRANSCRIPTIONAL REGULATOR, GNTR FAMILY"/>
    <property type="match status" value="1"/>
</dbReference>
<dbReference type="InterPro" id="IPR008920">
    <property type="entry name" value="TF_FadR/GntR_C"/>
</dbReference>
<dbReference type="CDD" id="cd07377">
    <property type="entry name" value="WHTH_GntR"/>
    <property type="match status" value="1"/>
</dbReference>
<keyword evidence="2" id="KW-0238">DNA-binding</keyword>
<dbReference type="EMBL" id="MCIB01000026">
    <property type="protein sequence ID" value="RKD30921.1"/>
    <property type="molecule type" value="Genomic_DNA"/>
</dbReference>
<feature type="domain" description="HTH gntR-type" evidence="4">
    <location>
        <begin position="10"/>
        <end position="77"/>
    </location>
</feature>
<dbReference type="Gene3D" id="1.10.10.10">
    <property type="entry name" value="Winged helix-like DNA-binding domain superfamily/Winged helix DNA-binding domain"/>
    <property type="match status" value="1"/>
</dbReference>
<evidence type="ECO:0000313" key="6">
    <source>
        <dbReference type="Proteomes" id="UP000284177"/>
    </source>
</evidence>
<dbReference type="Proteomes" id="UP000284177">
    <property type="component" value="Unassembled WGS sequence"/>
</dbReference>
<dbReference type="InterPro" id="IPR011711">
    <property type="entry name" value="GntR_C"/>
</dbReference>
<sequence>MDKLKVQNYKPLRDIVFESLREAIIDGRLEPGERLMEVQLAEKLGVSRTPIREAIRKLELEGLVIMIPRKGAYVSDVSFKDILDVLEIRASLEGLAAALASERITEEEMKILKDKVEEFDKCIEENNVECMVKIDSELHSAIFTATRNEKLISIAESLKEQVQRFRRIYIREYHNSEQLSHEHKRIINAIEKGDVNKASKYAKEHIANAHRNIVEAFKDKIDK</sequence>
<accession>A0A419T0G5</accession>
<dbReference type="Pfam" id="PF00392">
    <property type="entry name" value="GntR"/>
    <property type="match status" value="1"/>
</dbReference>
<evidence type="ECO:0000313" key="5">
    <source>
        <dbReference type="EMBL" id="RKD30921.1"/>
    </source>
</evidence>
<dbReference type="GO" id="GO:0043565">
    <property type="term" value="F:sequence-specific DNA binding"/>
    <property type="evidence" value="ECO:0007669"/>
    <property type="project" value="InterPro"/>
</dbReference>
<dbReference type="Gene3D" id="1.20.120.530">
    <property type="entry name" value="GntR ligand-binding domain-like"/>
    <property type="match status" value="1"/>
</dbReference>
<keyword evidence="1" id="KW-0805">Transcription regulation</keyword>
<dbReference type="InterPro" id="IPR000485">
    <property type="entry name" value="AsnC-type_HTH_dom"/>
</dbReference>
<dbReference type="PROSITE" id="PS50949">
    <property type="entry name" value="HTH_GNTR"/>
    <property type="match status" value="1"/>
</dbReference>
<dbReference type="SMART" id="SM00345">
    <property type="entry name" value="HTH_GNTR"/>
    <property type="match status" value="1"/>
</dbReference>
<comment type="caution">
    <text evidence="5">The sequence shown here is derived from an EMBL/GenBank/DDBJ whole genome shotgun (WGS) entry which is preliminary data.</text>
</comment>
<evidence type="ECO:0000256" key="3">
    <source>
        <dbReference type="ARBA" id="ARBA00023163"/>
    </source>
</evidence>
<proteinExistence type="predicted"/>
<dbReference type="Pfam" id="PF07729">
    <property type="entry name" value="FCD"/>
    <property type="match status" value="1"/>
</dbReference>
<evidence type="ECO:0000259" key="4">
    <source>
        <dbReference type="PROSITE" id="PS50949"/>
    </source>
</evidence>
<keyword evidence="6" id="KW-1185">Reference proteome</keyword>
<dbReference type="PRINTS" id="PR00033">
    <property type="entry name" value="HTHASNC"/>
</dbReference>